<keyword evidence="2" id="KW-0843">Virulence</keyword>
<evidence type="ECO:0000256" key="1">
    <source>
        <dbReference type="ARBA" id="ARBA00022669"/>
    </source>
</evidence>
<dbReference type="CDD" id="cd00118">
    <property type="entry name" value="LysM"/>
    <property type="match status" value="1"/>
</dbReference>
<feature type="compositionally biased region" description="Low complexity" evidence="4">
    <location>
        <begin position="130"/>
        <end position="163"/>
    </location>
</feature>
<sequence length="228" mass="24249">MREDTAASCWRQTSRASVKPMKDSSSWNSRARAFNFSVSDPEPSKVPGPVLYFMDFIIRFPAPLMPAAVEPASVLTATVIDLRTPKLEGALASSPTTCNQNLWTRMNMDGFIQLCVERAGTGTPSPATISKASISTPTKPPTSTQRPTTAPSSITKPPASTAAPKPPAPTQSGANPSCKKWHVVVGGDGGWAISNQYGIALEDFYKWNPGVGSDCGALWKDYAVCVGV</sequence>
<feature type="domain" description="LysM" evidence="5">
    <location>
        <begin position="180"/>
        <end position="226"/>
    </location>
</feature>
<feature type="region of interest" description="Disordered" evidence="4">
    <location>
        <begin position="123"/>
        <end position="177"/>
    </location>
</feature>
<evidence type="ECO:0000256" key="3">
    <source>
        <dbReference type="ARBA" id="ARBA00044955"/>
    </source>
</evidence>
<dbReference type="EMBL" id="LR026968">
    <property type="protein sequence ID" value="VBB81114.1"/>
    <property type="molecule type" value="Genomic_DNA"/>
</dbReference>
<protein>
    <recommendedName>
        <fullName evidence="5">LysM domain-containing protein</fullName>
    </recommendedName>
</protein>
<proteinExistence type="inferred from homology"/>
<keyword evidence="1" id="KW-0147">Chitin-binding</keyword>
<evidence type="ECO:0000313" key="7">
    <source>
        <dbReference type="Proteomes" id="UP000280685"/>
    </source>
</evidence>
<dbReference type="Proteomes" id="UP000280685">
    <property type="component" value="Chromosome 5"/>
</dbReference>
<reference evidence="6" key="1">
    <citation type="submission" date="2018-02" db="EMBL/GenBank/DDBJ databases">
        <authorList>
            <person name="Silar P."/>
        </authorList>
    </citation>
    <scope>NUCLEOTIDE SEQUENCE [LARGE SCALE GENOMIC DNA]</scope>
    <source>
        <strain evidence="6">T</strain>
    </source>
</reference>
<dbReference type="SMART" id="SM00257">
    <property type="entry name" value="LysM"/>
    <property type="match status" value="1"/>
</dbReference>
<gene>
    <name evidence="6" type="ORF">PODCO_503800</name>
</gene>
<dbReference type="Gene3D" id="3.10.350.10">
    <property type="entry name" value="LysM domain"/>
    <property type="match status" value="1"/>
</dbReference>
<evidence type="ECO:0000256" key="2">
    <source>
        <dbReference type="ARBA" id="ARBA00023026"/>
    </source>
</evidence>
<evidence type="ECO:0000313" key="6">
    <source>
        <dbReference type="EMBL" id="VBB81114.1"/>
    </source>
</evidence>
<dbReference type="InterPro" id="IPR018392">
    <property type="entry name" value="LysM"/>
</dbReference>
<dbReference type="PANTHER" id="PTHR34997">
    <property type="entry name" value="AM15"/>
    <property type="match status" value="1"/>
</dbReference>
<dbReference type="SUPFAM" id="SSF54106">
    <property type="entry name" value="LysM domain"/>
    <property type="match status" value="1"/>
</dbReference>
<keyword evidence="7" id="KW-1185">Reference proteome</keyword>
<evidence type="ECO:0000256" key="4">
    <source>
        <dbReference type="SAM" id="MobiDB-lite"/>
    </source>
</evidence>
<evidence type="ECO:0000259" key="5">
    <source>
        <dbReference type="PROSITE" id="PS51782"/>
    </source>
</evidence>
<dbReference type="PROSITE" id="PS51782">
    <property type="entry name" value="LYSM"/>
    <property type="match status" value="1"/>
</dbReference>
<dbReference type="InterPro" id="IPR036779">
    <property type="entry name" value="LysM_dom_sf"/>
</dbReference>
<organism evidence="6 7">
    <name type="scientific">Podospora comata</name>
    <dbReference type="NCBI Taxonomy" id="48703"/>
    <lineage>
        <taxon>Eukaryota</taxon>
        <taxon>Fungi</taxon>
        <taxon>Dikarya</taxon>
        <taxon>Ascomycota</taxon>
        <taxon>Pezizomycotina</taxon>
        <taxon>Sordariomycetes</taxon>
        <taxon>Sordariomycetidae</taxon>
        <taxon>Sordariales</taxon>
        <taxon>Podosporaceae</taxon>
        <taxon>Podospora</taxon>
    </lineage>
</organism>
<accession>A0ABY6SCR1</accession>
<dbReference type="InterPro" id="IPR052210">
    <property type="entry name" value="LysM1-like"/>
</dbReference>
<name>A0ABY6SCR1_PODCO</name>
<comment type="similarity">
    <text evidence="3">Belongs to the secreted LysM effector family.</text>
</comment>
<dbReference type="PANTHER" id="PTHR34997:SF1">
    <property type="entry name" value="PEPTIDOGLYCAN-BINDING LYSIN DOMAIN"/>
    <property type="match status" value="1"/>
</dbReference>